<evidence type="ECO:0000313" key="2">
    <source>
        <dbReference type="Proteomes" id="UP000027138"/>
    </source>
</evidence>
<proteinExistence type="predicted"/>
<reference evidence="1 2" key="1">
    <citation type="journal article" date="2014" name="PLoS ONE">
        <title>Global Analysis of Gene Expression Profiles in Physic Nut (Jatropha curcas L.) Seedlings Exposed to Salt Stress.</title>
        <authorList>
            <person name="Zhang L."/>
            <person name="Zhang C."/>
            <person name="Wu P."/>
            <person name="Chen Y."/>
            <person name="Li M."/>
            <person name="Jiang H."/>
            <person name="Wu G."/>
        </authorList>
    </citation>
    <scope>NUCLEOTIDE SEQUENCE [LARGE SCALE GENOMIC DNA]</scope>
    <source>
        <strain evidence="2">cv. GZQX0401</strain>
        <tissue evidence="1">Young leaves</tissue>
    </source>
</reference>
<keyword evidence="2" id="KW-1185">Reference proteome</keyword>
<gene>
    <name evidence="1" type="ORF">JCGZ_24014</name>
</gene>
<dbReference type="EMBL" id="KK914984">
    <property type="protein sequence ID" value="KDP25713.1"/>
    <property type="molecule type" value="Genomic_DNA"/>
</dbReference>
<organism evidence="1 2">
    <name type="scientific">Jatropha curcas</name>
    <name type="common">Barbados nut</name>
    <dbReference type="NCBI Taxonomy" id="180498"/>
    <lineage>
        <taxon>Eukaryota</taxon>
        <taxon>Viridiplantae</taxon>
        <taxon>Streptophyta</taxon>
        <taxon>Embryophyta</taxon>
        <taxon>Tracheophyta</taxon>
        <taxon>Spermatophyta</taxon>
        <taxon>Magnoliopsida</taxon>
        <taxon>eudicotyledons</taxon>
        <taxon>Gunneridae</taxon>
        <taxon>Pentapetalae</taxon>
        <taxon>rosids</taxon>
        <taxon>fabids</taxon>
        <taxon>Malpighiales</taxon>
        <taxon>Euphorbiaceae</taxon>
        <taxon>Crotonoideae</taxon>
        <taxon>Jatropheae</taxon>
        <taxon>Jatropha</taxon>
    </lineage>
</organism>
<evidence type="ECO:0008006" key="3">
    <source>
        <dbReference type="Google" id="ProtNLM"/>
    </source>
</evidence>
<protein>
    <recommendedName>
        <fullName evidence="3">F-box associated domain-containing protein</fullName>
    </recommendedName>
</protein>
<sequence length="160" mass="18694">MTSNTMVKGSFNWIACKKRIGQLILSYNARNEDLEEIEFPDSLWRIKHITKLNDSLAVIAYRWNDLHLHYDYAIWVMNEYGVKESWTKKFIIVGIFGFKRVFGYQENVEGEFILLTQSNNNPPELIKYNPRNQEIRTSSTVASSNWIGTTHVYVESLVPV</sequence>
<evidence type="ECO:0000313" key="1">
    <source>
        <dbReference type="EMBL" id="KDP25713.1"/>
    </source>
</evidence>
<accession>A0A067JSF3</accession>
<dbReference type="AlphaFoldDB" id="A0A067JSF3"/>
<dbReference type="OrthoDB" id="835389at2759"/>
<name>A0A067JSF3_JATCU</name>
<dbReference type="Proteomes" id="UP000027138">
    <property type="component" value="Unassembled WGS sequence"/>
</dbReference>